<reference evidence="3 4" key="1">
    <citation type="submission" date="2017-08" db="EMBL/GenBank/DDBJ databases">
        <title>Infants hospitalized years apart are colonized by the same room-sourced microbial strains.</title>
        <authorList>
            <person name="Brooks B."/>
            <person name="Olm M.R."/>
            <person name="Firek B.A."/>
            <person name="Baker R."/>
            <person name="Thomas B.C."/>
            <person name="Morowitz M.J."/>
            <person name="Banfield J.F."/>
        </authorList>
    </citation>
    <scope>NUCLEOTIDE SEQUENCE [LARGE SCALE GENOMIC DNA]</scope>
    <source>
        <strain evidence="3">S2_005_003_R2_42</strain>
    </source>
</reference>
<name>A0A2W5M082_9GAMM</name>
<dbReference type="CDD" id="cd00198">
    <property type="entry name" value="vWFA"/>
    <property type="match status" value="1"/>
</dbReference>
<sequence>MDRSARPAARRTVSGRTDARFWLLLAATAFACLGLADPQIDYRRQRYDALFVVDITGSMNVRDYRLDGAPQSRLDHVKAVLAALIADLPCGSRAGFGVFAERRPFLLIAPVETCANFAPLAGMLQQLDWRMAWEGDSYVASGLYQSIDLAAAFDTDLVFLTDGQEAPPLHWSGAAPFEGEPGAVHGLIVGVGDVIPSPIPKFDRDGRENGFLEPGDVVQENRSGTPPPDAERREGWHPRNAPWGAAAASGEEHLSAVHEAHLRALAAATGLGYVRLTPGLPLERELATQAAPREADARLPLAPWFAATALILLTAVWRPEGAGRRPLSLISLRPRRPV</sequence>
<feature type="region of interest" description="Disordered" evidence="1">
    <location>
        <begin position="202"/>
        <end position="248"/>
    </location>
</feature>
<dbReference type="InterPro" id="IPR002035">
    <property type="entry name" value="VWF_A"/>
</dbReference>
<gene>
    <name evidence="3" type="ORF">DI564_15470</name>
</gene>
<evidence type="ECO:0000259" key="2">
    <source>
        <dbReference type="SMART" id="SM00327"/>
    </source>
</evidence>
<proteinExistence type="predicted"/>
<dbReference type="SUPFAM" id="SSF53300">
    <property type="entry name" value="vWA-like"/>
    <property type="match status" value="1"/>
</dbReference>
<evidence type="ECO:0000313" key="3">
    <source>
        <dbReference type="EMBL" id="PZQ10733.1"/>
    </source>
</evidence>
<dbReference type="EMBL" id="QFPO01000019">
    <property type="protein sequence ID" value="PZQ10733.1"/>
    <property type="molecule type" value="Genomic_DNA"/>
</dbReference>
<organism evidence="3 4">
    <name type="scientific">Rhodanobacter denitrificans</name>
    <dbReference type="NCBI Taxonomy" id="666685"/>
    <lineage>
        <taxon>Bacteria</taxon>
        <taxon>Pseudomonadati</taxon>
        <taxon>Pseudomonadota</taxon>
        <taxon>Gammaproteobacteria</taxon>
        <taxon>Lysobacterales</taxon>
        <taxon>Rhodanobacteraceae</taxon>
        <taxon>Rhodanobacter</taxon>
    </lineage>
</organism>
<dbReference type="PROSITE" id="PS51257">
    <property type="entry name" value="PROKAR_LIPOPROTEIN"/>
    <property type="match status" value="1"/>
</dbReference>
<evidence type="ECO:0000313" key="4">
    <source>
        <dbReference type="Proteomes" id="UP000249046"/>
    </source>
</evidence>
<protein>
    <submittedName>
        <fullName evidence="3">VWA domain-containing protein</fullName>
    </submittedName>
</protein>
<comment type="caution">
    <text evidence="3">The sequence shown here is derived from an EMBL/GenBank/DDBJ whole genome shotgun (WGS) entry which is preliminary data.</text>
</comment>
<dbReference type="Proteomes" id="UP000249046">
    <property type="component" value="Unassembled WGS sequence"/>
</dbReference>
<dbReference type="AlphaFoldDB" id="A0A2W5M082"/>
<dbReference type="Gene3D" id="3.40.50.410">
    <property type="entry name" value="von Willebrand factor, type A domain"/>
    <property type="match status" value="1"/>
</dbReference>
<accession>A0A2W5M082</accession>
<dbReference type="Pfam" id="PF13519">
    <property type="entry name" value="VWA_2"/>
    <property type="match status" value="1"/>
</dbReference>
<dbReference type="InterPro" id="IPR036465">
    <property type="entry name" value="vWFA_dom_sf"/>
</dbReference>
<feature type="domain" description="VWFA" evidence="2">
    <location>
        <begin position="46"/>
        <end position="223"/>
    </location>
</feature>
<evidence type="ECO:0000256" key="1">
    <source>
        <dbReference type="SAM" id="MobiDB-lite"/>
    </source>
</evidence>
<dbReference type="SMART" id="SM00327">
    <property type="entry name" value="VWA"/>
    <property type="match status" value="1"/>
</dbReference>